<dbReference type="AlphaFoldDB" id="D7DRB0"/>
<name>D7DRB0_METV3</name>
<reference evidence="1 3" key="1">
    <citation type="submission" date="2010-05" db="EMBL/GenBank/DDBJ databases">
        <title>Complete sequence of Methanococcus voltae A3.</title>
        <authorList>
            <consortium name="US DOE Joint Genome Institute"/>
            <person name="Lucas S."/>
            <person name="Copeland A."/>
            <person name="Lapidus A."/>
            <person name="Cheng J.-F."/>
            <person name="Bruce D."/>
            <person name="Goodwin L."/>
            <person name="Pitluck S."/>
            <person name="Lowry S."/>
            <person name="Clum A."/>
            <person name="Land M."/>
            <person name="Hauser L."/>
            <person name="Kyrpides N."/>
            <person name="Mikhailova N."/>
            <person name="Whitman W.B."/>
            <person name="Woyke T."/>
        </authorList>
    </citation>
    <scope>NUCLEOTIDE SEQUENCE [LARGE SCALE GENOMIC DNA]</scope>
    <source>
        <strain evidence="1">A3</strain>
        <strain evidence="3">ATCC BAA-1334 / A3</strain>
    </source>
</reference>
<dbReference type="STRING" id="456320.Mvol_0010"/>
<dbReference type="EMBL" id="CP002057">
    <property type="protein sequence ID" value="ADI35670.1"/>
    <property type="molecule type" value="Genomic_DNA"/>
</dbReference>
<dbReference type="InParanoid" id="D7DRB0"/>
<dbReference type="KEGG" id="mvo:Mvol_0010"/>
<keyword evidence="3" id="KW-1185">Reference proteome</keyword>
<accession>D7DRB0</accession>
<evidence type="ECO:0000313" key="3">
    <source>
        <dbReference type="Proteomes" id="UP000007722"/>
    </source>
</evidence>
<sequence length="104" mass="12459">MVRGRYPVFSGFKKFNKINLGKEKRNEGVYKYYNQDKTLLYVGVSNEVKLRLLSAYYGRSDYAVLENKKKLRQNIAYYKVKYCGLDQARKIEHRIKKQCKYNLN</sequence>
<organism evidence="1 3">
    <name type="scientific">Methanococcus voltae (strain ATCC BAA-1334 / A3)</name>
    <dbReference type="NCBI Taxonomy" id="456320"/>
    <lineage>
        <taxon>Archaea</taxon>
        <taxon>Methanobacteriati</taxon>
        <taxon>Methanobacteriota</taxon>
        <taxon>Methanomada group</taxon>
        <taxon>Methanococci</taxon>
        <taxon>Methanococcales</taxon>
        <taxon>Methanococcaceae</taxon>
        <taxon>Methanococcus</taxon>
    </lineage>
</organism>
<dbReference type="HOGENOM" id="CLU_2243909_0_0_2"/>
<gene>
    <name evidence="1" type="ordered locus">Mvol_0010</name>
    <name evidence="2" type="ordered locus">Mvol_0070</name>
</gene>
<evidence type="ECO:0000313" key="2">
    <source>
        <dbReference type="EMBL" id="ADI35730.1"/>
    </source>
</evidence>
<proteinExistence type="predicted"/>
<dbReference type="Proteomes" id="UP000007722">
    <property type="component" value="Chromosome"/>
</dbReference>
<protein>
    <recommendedName>
        <fullName evidence="4">GIY-YIG domain-containing protein</fullName>
    </recommendedName>
</protein>
<evidence type="ECO:0000313" key="1">
    <source>
        <dbReference type="EMBL" id="ADI35670.1"/>
    </source>
</evidence>
<evidence type="ECO:0008006" key="4">
    <source>
        <dbReference type="Google" id="ProtNLM"/>
    </source>
</evidence>
<dbReference type="EMBL" id="CP002057">
    <property type="protein sequence ID" value="ADI35730.1"/>
    <property type="molecule type" value="Genomic_DNA"/>
</dbReference>
<dbReference type="KEGG" id="mvo:Mvol_0070"/>